<dbReference type="AlphaFoldDB" id="A0A0S4JTL3"/>
<keyword evidence="1" id="KW-0812">Transmembrane</keyword>
<sequence length="546" mass="59081">MKQFEVLIIFLMLSALRADASTPTPLSPLAAALSPNTSSLICMPLEFMAALNPANRVAALAAPFVTALHPSATPNDGTTPAPSHGRVTIQADPIQPEELSGPLGFNISVFIGGANYYIRNVLYSLYDGGTTLSSSNCLVEVLEQGVDHRYSHVTELGPSQFTAGILHCSSTPAMSAQTNLILGLCFVLQCNHNSSEERYVFLDVPTIQSQELSDPPLVKAIQITSFMDLWLSIVSGSSATGNAGYRLKNLRASSGAQQSTGQIIYLLSPLGGEVLGVHSAWGSIKANLIITGIAIAVAFAFAIYVFWYRKNASLTIVAKFVGLHLLPRCTPIVNNIAESLGAMARDHSASSQPDVDIAVFVLLVVVVVIVVGCLILTVAHHLKCVPFDLDNCDVPERKTGTALVAQLRENKIWHVFLDHASVLVLLFCQPMLHGWDAALYAISAGHFFVQVYEFLLWKRDAPFKEMRLKSYANACFVLSMLLAICTSILSILLLARPATAHLATTFNSINLTANCIIFAHNIVLILEQTDLDVGLRSFCCSVRRRT</sequence>
<organism evidence="3 4">
    <name type="scientific">Bodo saltans</name>
    <name type="common">Flagellated protozoan</name>
    <dbReference type="NCBI Taxonomy" id="75058"/>
    <lineage>
        <taxon>Eukaryota</taxon>
        <taxon>Discoba</taxon>
        <taxon>Euglenozoa</taxon>
        <taxon>Kinetoplastea</taxon>
        <taxon>Metakinetoplastina</taxon>
        <taxon>Eubodonida</taxon>
        <taxon>Bodonidae</taxon>
        <taxon>Bodo</taxon>
    </lineage>
</organism>
<keyword evidence="1" id="KW-0472">Membrane</keyword>
<feature type="transmembrane region" description="Helical" evidence="1">
    <location>
        <begin position="438"/>
        <end position="458"/>
    </location>
</feature>
<keyword evidence="2" id="KW-0732">Signal</keyword>
<keyword evidence="4" id="KW-1185">Reference proteome</keyword>
<dbReference type="EMBL" id="CYKH01002172">
    <property type="protein sequence ID" value="CUG93622.1"/>
    <property type="molecule type" value="Genomic_DNA"/>
</dbReference>
<feature type="transmembrane region" description="Helical" evidence="1">
    <location>
        <begin position="357"/>
        <end position="379"/>
    </location>
</feature>
<feature type="signal peptide" evidence="2">
    <location>
        <begin position="1"/>
        <end position="20"/>
    </location>
</feature>
<feature type="transmembrane region" description="Helical" evidence="1">
    <location>
        <begin position="506"/>
        <end position="526"/>
    </location>
</feature>
<accession>A0A0S4JTL3</accession>
<feature type="transmembrane region" description="Helical" evidence="1">
    <location>
        <begin position="470"/>
        <end position="494"/>
    </location>
</feature>
<keyword evidence="1" id="KW-1133">Transmembrane helix</keyword>
<dbReference type="VEuPathDB" id="TriTrypDB:BSAL_43845"/>
<evidence type="ECO:0000313" key="4">
    <source>
        <dbReference type="Proteomes" id="UP000051952"/>
    </source>
</evidence>
<name>A0A0S4JTL3_BODSA</name>
<evidence type="ECO:0000256" key="2">
    <source>
        <dbReference type="SAM" id="SignalP"/>
    </source>
</evidence>
<evidence type="ECO:0000313" key="3">
    <source>
        <dbReference type="EMBL" id="CUG93622.1"/>
    </source>
</evidence>
<feature type="transmembrane region" description="Helical" evidence="1">
    <location>
        <begin position="288"/>
        <end position="307"/>
    </location>
</feature>
<reference evidence="4" key="1">
    <citation type="submission" date="2015-09" db="EMBL/GenBank/DDBJ databases">
        <authorList>
            <consortium name="Pathogen Informatics"/>
        </authorList>
    </citation>
    <scope>NUCLEOTIDE SEQUENCE [LARGE SCALE GENOMIC DNA]</scope>
    <source>
        <strain evidence="4">Lake Konstanz</strain>
    </source>
</reference>
<gene>
    <name evidence="3" type="ORF">BSAL_43845</name>
</gene>
<feature type="chain" id="PRO_5006622660" evidence="2">
    <location>
        <begin position="21"/>
        <end position="546"/>
    </location>
</feature>
<proteinExistence type="predicted"/>
<protein>
    <submittedName>
        <fullName evidence="3">Membrane-associated protein, putative</fullName>
    </submittedName>
</protein>
<dbReference type="Proteomes" id="UP000051952">
    <property type="component" value="Unassembled WGS sequence"/>
</dbReference>
<evidence type="ECO:0000256" key="1">
    <source>
        <dbReference type="SAM" id="Phobius"/>
    </source>
</evidence>